<dbReference type="Pfam" id="PF09411">
    <property type="entry name" value="PagL"/>
    <property type="match status" value="1"/>
</dbReference>
<dbReference type="Gene3D" id="2.40.160.20">
    <property type="match status" value="1"/>
</dbReference>
<proteinExistence type="predicted"/>
<dbReference type="RefSeq" id="WP_317487687.1">
    <property type="nucleotide sequence ID" value="NZ_CP136051.1"/>
</dbReference>
<dbReference type="InterPro" id="IPR011250">
    <property type="entry name" value="OMP/PagP_B-barrel"/>
</dbReference>
<evidence type="ECO:0000313" key="1">
    <source>
        <dbReference type="EMBL" id="WOK04889.1"/>
    </source>
</evidence>
<evidence type="ECO:0000313" key="2">
    <source>
        <dbReference type="Proteomes" id="UP001302349"/>
    </source>
</evidence>
<sequence length="361" mass="40734">MRYTLAIIFIFNLLSNVFGQSISSIEASQSIELTGEYGSFFFNEKIPHLTNTALSGFSVGYQKTPIPLYNWANTRKTFSFHAKLTYLDFHNKNLGKAVGLQAFLDIPVVQWEESTIYANTGVGLLYSGSHFSIKESNLNFAIGAPLSYKINFGVGFKRHWGQRWYSRAELSFMHISNGGIRVPNLGLNSAQMAVGAGYIFSQKEKVFEAPKPGLQLARKSHWLLQFGGGLRQPEWLLAKKYALVYLGVLRERLFFEKVYLGIGVDYFYDWATKYEVSTGIVSGNGLHYRVGILAQQEWLFGRMGLQAGLGYHVVKQTADPDWYQKAGLKFHINNKFSVASHLIVRNFQGSYAVIWGGTYAF</sequence>
<keyword evidence="2" id="KW-1185">Reference proteome</keyword>
<keyword evidence="1" id="KW-0378">Hydrolase</keyword>
<dbReference type="GO" id="GO:0016787">
    <property type="term" value="F:hydrolase activity"/>
    <property type="evidence" value="ECO:0007669"/>
    <property type="project" value="UniProtKB-KW"/>
</dbReference>
<gene>
    <name evidence="1" type="ORF">RT717_17545</name>
</gene>
<protein>
    <submittedName>
        <fullName evidence="1">Acyloxyacyl hydrolase</fullName>
    </submittedName>
</protein>
<accession>A0ABZ0IL28</accession>
<organism evidence="1 2">
    <name type="scientific">Imperialibacter roseus</name>
    <dbReference type="NCBI Taxonomy" id="1324217"/>
    <lineage>
        <taxon>Bacteria</taxon>
        <taxon>Pseudomonadati</taxon>
        <taxon>Bacteroidota</taxon>
        <taxon>Cytophagia</taxon>
        <taxon>Cytophagales</taxon>
        <taxon>Flammeovirgaceae</taxon>
        <taxon>Imperialibacter</taxon>
    </lineage>
</organism>
<reference evidence="1 2" key="1">
    <citation type="journal article" date="2023" name="Microbiol. Resour. Announc.">
        <title>Complete Genome Sequence of Imperialibacter roseus strain P4T.</title>
        <authorList>
            <person name="Tizabi D.R."/>
            <person name="Bachvaroff T."/>
            <person name="Hill R.T."/>
        </authorList>
    </citation>
    <scope>NUCLEOTIDE SEQUENCE [LARGE SCALE GENOMIC DNA]</scope>
    <source>
        <strain evidence="1 2">P4T</strain>
    </source>
</reference>
<dbReference type="Proteomes" id="UP001302349">
    <property type="component" value="Chromosome"/>
</dbReference>
<dbReference type="SUPFAM" id="SSF56925">
    <property type="entry name" value="OMPA-like"/>
    <property type="match status" value="1"/>
</dbReference>
<dbReference type="InterPro" id="IPR018550">
    <property type="entry name" value="Lipid-A_deacylase-rel"/>
</dbReference>
<dbReference type="EMBL" id="CP136051">
    <property type="protein sequence ID" value="WOK04889.1"/>
    <property type="molecule type" value="Genomic_DNA"/>
</dbReference>
<name>A0ABZ0IL28_9BACT</name>